<evidence type="ECO:0000313" key="2">
    <source>
        <dbReference type="EMBL" id="SJN15755.1"/>
    </source>
</evidence>
<evidence type="ECO:0000313" key="3">
    <source>
        <dbReference type="Proteomes" id="UP000196230"/>
    </source>
</evidence>
<organism evidence="2 3">
    <name type="scientific">Micrococcus lylae</name>
    <dbReference type="NCBI Taxonomy" id="1273"/>
    <lineage>
        <taxon>Bacteria</taxon>
        <taxon>Bacillati</taxon>
        <taxon>Actinomycetota</taxon>
        <taxon>Actinomycetes</taxon>
        <taxon>Micrococcales</taxon>
        <taxon>Micrococcaceae</taxon>
        <taxon>Micrococcus</taxon>
    </lineage>
</organism>
<sequence length="50" mass="5485">MFRIGKRIGKNTTASVGRGGPRVGRRFGIFNVSNRGVGISWRRLLGGRGR</sequence>
<feature type="region of interest" description="Disordered" evidence="1">
    <location>
        <begin position="1"/>
        <end position="20"/>
    </location>
</feature>
<protein>
    <submittedName>
        <fullName evidence="2">Uncharacterized protein</fullName>
    </submittedName>
</protein>
<accession>A0A1R4I7E5</accession>
<dbReference type="AlphaFoldDB" id="A0A1R4I7E5"/>
<proteinExistence type="predicted"/>
<evidence type="ECO:0000256" key="1">
    <source>
        <dbReference type="SAM" id="MobiDB-lite"/>
    </source>
</evidence>
<gene>
    <name evidence="2" type="ORF">FM125_00445</name>
</gene>
<dbReference type="EMBL" id="FUKP01000005">
    <property type="protein sequence ID" value="SJN15755.1"/>
    <property type="molecule type" value="Genomic_DNA"/>
</dbReference>
<reference evidence="2 3" key="1">
    <citation type="submission" date="2017-02" db="EMBL/GenBank/DDBJ databases">
        <authorList>
            <person name="Peterson S.W."/>
        </authorList>
    </citation>
    <scope>NUCLEOTIDE SEQUENCE [LARGE SCALE GENOMIC DNA]</scope>
    <source>
        <strain evidence="2 3">2B3F</strain>
    </source>
</reference>
<name>A0A1R4I7E5_9MICC</name>
<dbReference type="RefSeq" id="WP_157531272.1">
    <property type="nucleotide sequence ID" value="NZ_CP126965.1"/>
</dbReference>
<dbReference type="Proteomes" id="UP000196230">
    <property type="component" value="Unassembled WGS sequence"/>
</dbReference>